<organism evidence="10 11">
    <name type="scientific">Candidatus Gottesmanbacteria bacterium RBG_16_37_8</name>
    <dbReference type="NCBI Taxonomy" id="1798371"/>
    <lineage>
        <taxon>Bacteria</taxon>
        <taxon>Candidatus Gottesmaniibacteriota</taxon>
    </lineage>
</organism>
<dbReference type="AlphaFoldDB" id="A0A1F5YTQ3"/>
<dbReference type="InterPro" id="IPR050297">
    <property type="entry name" value="LipidA_mod_glycosyltrf_83"/>
</dbReference>
<feature type="transmembrane region" description="Helical" evidence="8">
    <location>
        <begin position="306"/>
        <end position="328"/>
    </location>
</feature>
<keyword evidence="3" id="KW-0328">Glycosyltransferase</keyword>
<feature type="transmembrane region" description="Helical" evidence="8">
    <location>
        <begin position="110"/>
        <end position="129"/>
    </location>
</feature>
<evidence type="ECO:0000256" key="3">
    <source>
        <dbReference type="ARBA" id="ARBA00022676"/>
    </source>
</evidence>
<feature type="transmembrane region" description="Helical" evidence="8">
    <location>
        <begin position="6"/>
        <end position="23"/>
    </location>
</feature>
<feature type="transmembrane region" description="Helical" evidence="8">
    <location>
        <begin position="72"/>
        <end position="104"/>
    </location>
</feature>
<feature type="domain" description="Glycosyltransferase RgtA/B/C/D-like" evidence="9">
    <location>
        <begin position="66"/>
        <end position="209"/>
    </location>
</feature>
<keyword evidence="7 8" id="KW-0472">Membrane</keyword>
<feature type="transmembrane region" description="Helical" evidence="8">
    <location>
        <begin position="176"/>
        <end position="194"/>
    </location>
</feature>
<dbReference type="InterPro" id="IPR038731">
    <property type="entry name" value="RgtA/B/C-like"/>
</dbReference>
<feature type="transmembrane region" description="Helical" evidence="8">
    <location>
        <begin position="340"/>
        <end position="358"/>
    </location>
</feature>
<feature type="transmembrane region" description="Helical" evidence="8">
    <location>
        <begin position="364"/>
        <end position="383"/>
    </location>
</feature>
<feature type="transmembrane region" description="Helical" evidence="8">
    <location>
        <begin position="248"/>
        <end position="268"/>
    </location>
</feature>
<evidence type="ECO:0000313" key="10">
    <source>
        <dbReference type="EMBL" id="OGG03292.1"/>
    </source>
</evidence>
<keyword evidence="5 8" id="KW-0812">Transmembrane</keyword>
<comment type="subcellular location">
    <subcellularLocation>
        <location evidence="1">Cell membrane</location>
        <topology evidence="1">Multi-pass membrane protein</topology>
    </subcellularLocation>
</comment>
<dbReference type="PANTHER" id="PTHR33908">
    <property type="entry name" value="MANNOSYLTRANSFERASE YKCB-RELATED"/>
    <property type="match status" value="1"/>
</dbReference>
<evidence type="ECO:0000256" key="8">
    <source>
        <dbReference type="SAM" id="Phobius"/>
    </source>
</evidence>
<keyword evidence="4" id="KW-0808">Transferase</keyword>
<reference evidence="10 11" key="1">
    <citation type="journal article" date="2016" name="Nat. Commun.">
        <title>Thousands of microbial genomes shed light on interconnected biogeochemical processes in an aquifer system.</title>
        <authorList>
            <person name="Anantharaman K."/>
            <person name="Brown C.T."/>
            <person name="Hug L.A."/>
            <person name="Sharon I."/>
            <person name="Castelle C.J."/>
            <person name="Probst A.J."/>
            <person name="Thomas B.C."/>
            <person name="Singh A."/>
            <person name="Wilkins M.J."/>
            <person name="Karaoz U."/>
            <person name="Brodie E.L."/>
            <person name="Williams K.H."/>
            <person name="Hubbard S.S."/>
            <person name="Banfield J.F."/>
        </authorList>
    </citation>
    <scope>NUCLEOTIDE SEQUENCE [LARGE SCALE GENOMIC DNA]</scope>
</reference>
<dbReference type="GO" id="GO:0016763">
    <property type="term" value="F:pentosyltransferase activity"/>
    <property type="evidence" value="ECO:0007669"/>
    <property type="project" value="TreeGrafter"/>
</dbReference>
<name>A0A1F5YTQ3_9BACT</name>
<evidence type="ECO:0000256" key="1">
    <source>
        <dbReference type="ARBA" id="ARBA00004651"/>
    </source>
</evidence>
<evidence type="ECO:0000256" key="5">
    <source>
        <dbReference type="ARBA" id="ARBA00022692"/>
    </source>
</evidence>
<evidence type="ECO:0000256" key="2">
    <source>
        <dbReference type="ARBA" id="ARBA00022475"/>
    </source>
</evidence>
<dbReference type="Pfam" id="PF13231">
    <property type="entry name" value="PMT_2"/>
    <property type="match status" value="1"/>
</dbReference>
<evidence type="ECO:0000256" key="6">
    <source>
        <dbReference type="ARBA" id="ARBA00022989"/>
    </source>
</evidence>
<dbReference type="GO" id="GO:0005886">
    <property type="term" value="C:plasma membrane"/>
    <property type="evidence" value="ECO:0007669"/>
    <property type="project" value="UniProtKB-SubCell"/>
</dbReference>
<feature type="transmembrane region" description="Helical" evidence="8">
    <location>
        <begin position="395"/>
        <end position="414"/>
    </location>
</feature>
<dbReference type="STRING" id="1798371.A2W14_02800"/>
<evidence type="ECO:0000259" key="9">
    <source>
        <dbReference type="Pfam" id="PF13231"/>
    </source>
</evidence>
<feature type="transmembrane region" description="Helical" evidence="8">
    <location>
        <begin position="201"/>
        <end position="220"/>
    </location>
</feature>
<proteinExistence type="predicted"/>
<gene>
    <name evidence="10" type="ORF">A2W14_02800</name>
</gene>
<dbReference type="EMBL" id="MFJA01000033">
    <property type="protein sequence ID" value="OGG03292.1"/>
    <property type="molecule type" value="Genomic_DNA"/>
</dbReference>
<comment type="caution">
    <text evidence="10">The sequence shown here is derived from an EMBL/GenBank/DDBJ whole genome shotgun (WGS) entry which is preliminary data.</text>
</comment>
<dbReference type="PANTHER" id="PTHR33908:SF11">
    <property type="entry name" value="MEMBRANE PROTEIN"/>
    <property type="match status" value="1"/>
</dbReference>
<accession>A0A1F5YTQ3</accession>
<evidence type="ECO:0000313" key="11">
    <source>
        <dbReference type="Proteomes" id="UP000176665"/>
    </source>
</evidence>
<sequence>MAKYFPVFILTLIFVIVTSLNITKAVHMDDSYYITVAKSITGDFLHPMSGIVGEGGDYTPIYQTFHPIVLQYIYALVIHFFGVSELILHLVISFFSLICILAFYKLAKHFNPKLALFLTAVFAISPAFIPSQNLMLDIPALSLFLLFFLVIITGKYDKYSNKTYFLAATLAGLAPLIKYSGFILIPILFFHIVLNKKWSSLWTVGIPILLQLLWGLWNWYDFGQIHLLSMEKKQIIFDISSIILKLKLWLIGLGSITPFSMIIFPQFFSTKFGKIFITISLLFTLCINLLIWNYPFETLIEKSLRILFFFNALILIGIFFYFLFVHILNSYKKNSLKINSNTTLLVAWFLVINAYLFFITPFIAPRYLLPSLPAILLLIAVFLKEKGISKLSYIGGIFSILLGLMLGISDWVYADIYRTEISTINNYINSVRKNEKLNTEIYYIGAMNFQWYAEKANMKEYLGGKTALNEGDFVAIPRLMLRNQSPVSPKDSHYLKLIKTFPIKSAPFTYLKTVTDWPNSIAGFQGFFWDFQLPWSISSDPLEEFRIYRYEN</sequence>
<feature type="transmembrane region" description="Helical" evidence="8">
    <location>
        <begin position="136"/>
        <end position="156"/>
    </location>
</feature>
<feature type="transmembrane region" description="Helical" evidence="8">
    <location>
        <begin position="275"/>
        <end position="294"/>
    </location>
</feature>
<keyword evidence="2" id="KW-1003">Cell membrane</keyword>
<dbReference type="GO" id="GO:0009103">
    <property type="term" value="P:lipopolysaccharide biosynthetic process"/>
    <property type="evidence" value="ECO:0007669"/>
    <property type="project" value="UniProtKB-ARBA"/>
</dbReference>
<dbReference type="Proteomes" id="UP000176665">
    <property type="component" value="Unassembled WGS sequence"/>
</dbReference>
<keyword evidence="6 8" id="KW-1133">Transmembrane helix</keyword>
<evidence type="ECO:0000256" key="4">
    <source>
        <dbReference type="ARBA" id="ARBA00022679"/>
    </source>
</evidence>
<evidence type="ECO:0000256" key="7">
    <source>
        <dbReference type="ARBA" id="ARBA00023136"/>
    </source>
</evidence>
<protein>
    <recommendedName>
        <fullName evidence="9">Glycosyltransferase RgtA/B/C/D-like domain-containing protein</fullName>
    </recommendedName>
</protein>